<dbReference type="EMBL" id="JAQYXP010000004">
    <property type="protein sequence ID" value="MEN3237923.1"/>
    <property type="molecule type" value="Genomic_DNA"/>
</dbReference>
<feature type="compositionally biased region" description="Basic and acidic residues" evidence="1">
    <location>
        <begin position="81"/>
        <end position="99"/>
    </location>
</feature>
<sequence length="99" mass="10840">MDYHQLHHALGHDPRHPLGCQWSALTATGICTSSSAHRRFQERARAGVFVAFWREGFLASDGLVGIDWAWLSLDGAQGKAPLDRGKTGPDPTDRGERGC</sequence>
<dbReference type="Proteomes" id="UP001407347">
    <property type="component" value="Unassembled WGS sequence"/>
</dbReference>
<protein>
    <submittedName>
        <fullName evidence="2">Uncharacterized protein</fullName>
    </submittedName>
</protein>
<evidence type="ECO:0000313" key="2">
    <source>
        <dbReference type="EMBL" id="MEN3237923.1"/>
    </source>
</evidence>
<proteinExistence type="predicted"/>
<keyword evidence="3" id="KW-1185">Reference proteome</keyword>
<reference evidence="2 3" key="1">
    <citation type="journal article" date="2023" name="PLoS ONE">
        <title>Complete genome assembly of Hawai'i environmental nontuberculous mycobacteria reveals unexpected co-isolation with methylobacteria.</title>
        <authorList>
            <person name="Hendrix J."/>
            <person name="Epperson L.E."/>
            <person name="Tong E.I."/>
            <person name="Chan Y.L."/>
            <person name="Hasan N.A."/>
            <person name="Dawrs S.N."/>
            <person name="Norton G.J."/>
            <person name="Virdi R."/>
            <person name="Crooks J.L."/>
            <person name="Chan E.D."/>
            <person name="Honda J.R."/>
            <person name="Strong M."/>
        </authorList>
    </citation>
    <scope>NUCLEOTIDE SEQUENCE [LARGE SCALE GENOMIC DNA]</scope>
    <source>
        <strain evidence="2 3">NJH_HI04-1</strain>
    </source>
</reference>
<evidence type="ECO:0000313" key="3">
    <source>
        <dbReference type="Proteomes" id="UP001407347"/>
    </source>
</evidence>
<evidence type="ECO:0000256" key="1">
    <source>
        <dbReference type="SAM" id="MobiDB-lite"/>
    </source>
</evidence>
<feature type="region of interest" description="Disordered" evidence="1">
    <location>
        <begin position="77"/>
        <end position="99"/>
    </location>
</feature>
<organism evidence="2 3">
    <name type="scientific">Methylobacterium ajmalii</name>
    <dbReference type="NCBI Taxonomy" id="2738439"/>
    <lineage>
        <taxon>Bacteria</taxon>
        <taxon>Pseudomonadati</taxon>
        <taxon>Pseudomonadota</taxon>
        <taxon>Alphaproteobacteria</taxon>
        <taxon>Hyphomicrobiales</taxon>
        <taxon>Methylobacteriaceae</taxon>
        <taxon>Methylobacterium</taxon>
    </lineage>
</organism>
<dbReference type="RefSeq" id="WP_346013437.1">
    <property type="nucleotide sequence ID" value="NZ_JAQYXP010000004.1"/>
</dbReference>
<comment type="caution">
    <text evidence="2">The sequence shown here is derived from an EMBL/GenBank/DDBJ whole genome shotgun (WGS) entry which is preliminary data.</text>
</comment>
<gene>
    <name evidence="2" type="ORF">PUR29_31130</name>
</gene>
<accession>A0ABV0A2T5</accession>
<name>A0ABV0A2T5_9HYPH</name>